<evidence type="ECO:0000313" key="1">
    <source>
        <dbReference type="EMBL" id="KMP09848.1"/>
    </source>
</evidence>
<evidence type="ECO:0000313" key="2">
    <source>
        <dbReference type="Proteomes" id="UP000054565"/>
    </source>
</evidence>
<accession>A0A0J6YS86</accession>
<gene>
    <name evidence="1" type="ORF">CIRG_09081</name>
</gene>
<name>A0A0J6YS86_COCIT</name>
<dbReference type="Proteomes" id="UP000054565">
    <property type="component" value="Unassembled WGS sequence"/>
</dbReference>
<reference evidence="2" key="1">
    <citation type="journal article" date="2010" name="Genome Res.">
        <title>Population genomic sequencing of Coccidioides fungi reveals recent hybridization and transposon control.</title>
        <authorList>
            <person name="Neafsey D.E."/>
            <person name="Barker B.M."/>
            <person name="Sharpton T.J."/>
            <person name="Stajich J.E."/>
            <person name="Park D.J."/>
            <person name="Whiston E."/>
            <person name="Hung C.-Y."/>
            <person name="McMahan C."/>
            <person name="White J."/>
            <person name="Sykes S."/>
            <person name="Heiman D."/>
            <person name="Young S."/>
            <person name="Zeng Q."/>
            <person name="Abouelleil A."/>
            <person name="Aftuck L."/>
            <person name="Bessette D."/>
            <person name="Brown A."/>
            <person name="FitzGerald M."/>
            <person name="Lui A."/>
            <person name="Macdonald J.P."/>
            <person name="Priest M."/>
            <person name="Orbach M.J."/>
            <person name="Galgiani J.N."/>
            <person name="Kirkland T.N."/>
            <person name="Cole G.T."/>
            <person name="Birren B.W."/>
            <person name="Henn M.R."/>
            <person name="Taylor J.W."/>
            <person name="Rounsley S.D."/>
        </authorList>
    </citation>
    <scope>NUCLEOTIDE SEQUENCE [LARGE SCALE GENOMIC DNA]</scope>
    <source>
        <strain evidence="2">RMSCC 2394</strain>
    </source>
</reference>
<dbReference type="EMBL" id="DS028100">
    <property type="protein sequence ID" value="KMP09848.1"/>
    <property type="molecule type" value="Genomic_DNA"/>
</dbReference>
<dbReference type="AlphaFoldDB" id="A0A0J6YS86"/>
<proteinExistence type="predicted"/>
<organism evidence="1 2">
    <name type="scientific">Coccidioides immitis RMSCC 2394</name>
    <dbReference type="NCBI Taxonomy" id="404692"/>
    <lineage>
        <taxon>Eukaryota</taxon>
        <taxon>Fungi</taxon>
        <taxon>Dikarya</taxon>
        <taxon>Ascomycota</taxon>
        <taxon>Pezizomycotina</taxon>
        <taxon>Eurotiomycetes</taxon>
        <taxon>Eurotiomycetidae</taxon>
        <taxon>Onygenales</taxon>
        <taxon>Onygenaceae</taxon>
        <taxon>Coccidioides</taxon>
    </lineage>
</organism>
<sequence>MRSGAAPDPAADARRLLLLANGQLATQLLVAFAAVSLQGLALKLTNFPSPTTSQALTAWSFLGLTGLAENQGRNRSTFDNNGKLRGELEETPCQREKGSMCVGRESNPAGIYSHPTRNSNKNYCNQSEPRGGASLFVLVADGLRSINNPSMHMTSKGVSGIHD</sequence>
<protein>
    <submittedName>
        <fullName evidence="1">Uncharacterized protein</fullName>
    </submittedName>
</protein>